<dbReference type="EMBL" id="JACTNZ010000013">
    <property type="protein sequence ID" value="KAG5517411.1"/>
    <property type="molecule type" value="Genomic_DNA"/>
</dbReference>
<evidence type="ECO:0000313" key="1">
    <source>
        <dbReference type="EMBL" id="KAG5517411.1"/>
    </source>
</evidence>
<name>A0AAV6HXQ4_9ERIC</name>
<reference evidence="1 2" key="1">
    <citation type="submission" date="2020-08" db="EMBL/GenBank/DDBJ databases">
        <title>Plant Genome Project.</title>
        <authorList>
            <person name="Zhang R.-G."/>
        </authorList>
    </citation>
    <scope>NUCLEOTIDE SEQUENCE [LARGE SCALE GENOMIC DNA]</scope>
    <source>
        <strain evidence="1">WSP0</strain>
        <tissue evidence="1">Leaf</tissue>
    </source>
</reference>
<protein>
    <submittedName>
        <fullName evidence="1">Uncharacterized protein</fullName>
    </submittedName>
</protein>
<accession>A0AAV6HXQ4</accession>
<keyword evidence="2" id="KW-1185">Reference proteome</keyword>
<sequence>MGSPLEADSCIMVAEHELDIKESEGGLTSSHLRIRTLYNVMGSPLEADSCIMVAEHELDIKESEGAASSCPCNIESM</sequence>
<dbReference type="Proteomes" id="UP000823749">
    <property type="component" value="Chromosome 13"/>
</dbReference>
<proteinExistence type="predicted"/>
<comment type="caution">
    <text evidence="1">The sequence shown here is derived from an EMBL/GenBank/DDBJ whole genome shotgun (WGS) entry which is preliminary data.</text>
</comment>
<evidence type="ECO:0000313" key="2">
    <source>
        <dbReference type="Proteomes" id="UP000823749"/>
    </source>
</evidence>
<gene>
    <name evidence="1" type="ORF">RHGRI_037970</name>
</gene>
<dbReference type="AlphaFoldDB" id="A0AAV6HXQ4"/>
<organism evidence="1 2">
    <name type="scientific">Rhododendron griersonianum</name>
    <dbReference type="NCBI Taxonomy" id="479676"/>
    <lineage>
        <taxon>Eukaryota</taxon>
        <taxon>Viridiplantae</taxon>
        <taxon>Streptophyta</taxon>
        <taxon>Embryophyta</taxon>
        <taxon>Tracheophyta</taxon>
        <taxon>Spermatophyta</taxon>
        <taxon>Magnoliopsida</taxon>
        <taxon>eudicotyledons</taxon>
        <taxon>Gunneridae</taxon>
        <taxon>Pentapetalae</taxon>
        <taxon>asterids</taxon>
        <taxon>Ericales</taxon>
        <taxon>Ericaceae</taxon>
        <taxon>Ericoideae</taxon>
        <taxon>Rhodoreae</taxon>
        <taxon>Rhododendron</taxon>
    </lineage>
</organism>